<keyword evidence="1" id="KW-0812">Transmembrane</keyword>
<protein>
    <submittedName>
        <fullName evidence="2">Uncharacterized protein</fullName>
    </submittedName>
</protein>
<evidence type="ECO:0000256" key="1">
    <source>
        <dbReference type="SAM" id="Phobius"/>
    </source>
</evidence>
<dbReference type="Proteomes" id="UP000439550">
    <property type="component" value="Unassembled WGS sequence"/>
</dbReference>
<dbReference type="AlphaFoldDB" id="A0A7X2D1V4"/>
<reference evidence="2 3" key="1">
    <citation type="submission" date="2019-10" db="EMBL/GenBank/DDBJ databases">
        <authorList>
            <person name="Dong K."/>
        </authorList>
    </citation>
    <scope>NUCLEOTIDE SEQUENCE [LARGE SCALE GENOMIC DNA]</scope>
    <source>
        <strain evidence="2 3">DSM 28960</strain>
    </source>
</reference>
<accession>A0A7X2D1V4</accession>
<sequence length="229" mass="25610">MNKEKSRNKVLLLITGLLAIVTFLMQIAEHTFELIAVHEEIRQVSTGVWINISGDFVFNLLIGLLFIFLIKKKKQTFVWVGILMILSRIIVIAGFYMTASSSQMLDPVTIGANISLASFIVMGALILAQVLSKKVHLSLFVISIVIVGLFTLRVLTGNLSSLFAIIKQFDYVNSVQFGDFAKAYIVQLVFTILANYFSAATLFCIAFSMFGINKEKNQEIKNNKELEDL</sequence>
<organism evidence="2 3">
    <name type="scientific">Lactococcus hircilactis</name>
    <dbReference type="NCBI Taxonomy" id="1494462"/>
    <lineage>
        <taxon>Bacteria</taxon>
        <taxon>Bacillati</taxon>
        <taxon>Bacillota</taxon>
        <taxon>Bacilli</taxon>
        <taxon>Lactobacillales</taxon>
        <taxon>Streptococcaceae</taxon>
        <taxon>Lactococcus</taxon>
    </lineage>
</organism>
<comment type="caution">
    <text evidence="2">The sequence shown here is derived from an EMBL/GenBank/DDBJ whole genome shotgun (WGS) entry which is preliminary data.</text>
</comment>
<evidence type="ECO:0000313" key="3">
    <source>
        <dbReference type="Proteomes" id="UP000439550"/>
    </source>
</evidence>
<feature type="transmembrane region" description="Helical" evidence="1">
    <location>
        <begin position="139"/>
        <end position="165"/>
    </location>
</feature>
<feature type="transmembrane region" description="Helical" evidence="1">
    <location>
        <begin position="108"/>
        <end position="127"/>
    </location>
</feature>
<name>A0A7X2D1V4_9LACT</name>
<evidence type="ECO:0000313" key="2">
    <source>
        <dbReference type="EMBL" id="MQW39460.1"/>
    </source>
</evidence>
<keyword evidence="1" id="KW-1133">Transmembrane helix</keyword>
<feature type="transmembrane region" description="Helical" evidence="1">
    <location>
        <begin position="185"/>
        <end position="212"/>
    </location>
</feature>
<feature type="transmembrane region" description="Helical" evidence="1">
    <location>
        <begin position="77"/>
        <end position="96"/>
    </location>
</feature>
<dbReference type="EMBL" id="WITJ01000007">
    <property type="protein sequence ID" value="MQW39460.1"/>
    <property type="molecule type" value="Genomic_DNA"/>
</dbReference>
<gene>
    <name evidence="2" type="ORF">GHI93_05840</name>
</gene>
<feature type="transmembrane region" description="Helical" evidence="1">
    <location>
        <begin position="48"/>
        <end position="70"/>
    </location>
</feature>
<proteinExistence type="predicted"/>
<keyword evidence="1" id="KW-0472">Membrane</keyword>
<feature type="transmembrane region" description="Helical" evidence="1">
    <location>
        <begin position="10"/>
        <end position="28"/>
    </location>
</feature>
<keyword evidence="3" id="KW-1185">Reference proteome</keyword>
<dbReference type="RefSeq" id="WP_153496140.1">
    <property type="nucleotide sequence ID" value="NZ_CAXYUY010000007.1"/>
</dbReference>